<evidence type="ECO:0000313" key="15">
    <source>
        <dbReference type="Proteomes" id="UP000025241"/>
    </source>
</evidence>
<dbReference type="EMBL" id="HG322950">
    <property type="protein sequence ID" value="CDF85891.1"/>
    <property type="molecule type" value="Genomic_DNA"/>
</dbReference>
<dbReference type="EC" id="5.3.1.13" evidence="8"/>
<dbReference type="InterPro" id="IPR046342">
    <property type="entry name" value="CBS_dom_sf"/>
</dbReference>
<keyword evidence="9" id="KW-0479">Metal-binding</keyword>
<dbReference type="CDD" id="cd05014">
    <property type="entry name" value="SIS_Kpsf"/>
    <property type="match status" value="1"/>
</dbReference>
<keyword evidence="5 11" id="KW-0129">CBS domain</keyword>
<evidence type="ECO:0000256" key="7">
    <source>
        <dbReference type="ARBA" id="ARBA00060658"/>
    </source>
</evidence>
<accession>A0A024HLX8</accession>
<evidence type="ECO:0000259" key="13">
    <source>
        <dbReference type="PROSITE" id="PS51464"/>
    </source>
</evidence>
<organism evidence="14 15">
    <name type="scientific">Pseudomonas knackmussii (strain DSM 6978 / CCUG 54928 / LMG 23759 / B13)</name>
    <dbReference type="NCBI Taxonomy" id="1301098"/>
    <lineage>
        <taxon>Bacteria</taxon>
        <taxon>Pseudomonadati</taxon>
        <taxon>Pseudomonadota</taxon>
        <taxon>Gammaproteobacteria</taxon>
        <taxon>Pseudomonadales</taxon>
        <taxon>Pseudomonadaceae</taxon>
        <taxon>Pseudomonas</taxon>
    </lineage>
</organism>
<feature type="binding site" evidence="9">
    <location>
        <position position="106"/>
    </location>
    <ligand>
        <name>Zn(2+)</name>
        <dbReference type="ChEBI" id="CHEBI:29105"/>
    </ligand>
</feature>
<dbReference type="Pfam" id="PF01380">
    <property type="entry name" value="SIS"/>
    <property type="match status" value="1"/>
</dbReference>
<feature type="domain" description="CBS" evidence="12">
    <location>
        <begin position="234"/>
        <end position="292"/>
    </location>
</feature>
<evidence type="ECO:0000259" key="12">
    <source>
        <dbReference type="PROSITE" id="PS51371"/>
    </source>
</evidence>
<dbReference type="InterPro" id="IPR050986">
    <property type="entry name" value="GutQ/KpsF_isomerases"/>
</dbReference>
<dbReference type="AlphaFoldDB" id="A0A024HLX8"/>
<dbReference type="SMART" id="SM00116">
    <property type="entry name" value="CBS"/>
    <property type="match status" value="2"/>
</dbReference>
<reference evidence="14 15" key="2">
    <citation type="submission" date="2014-05" db="EMBL/GenBank/DDBJ databases">
        <title>Genome sequence of the 3-chlorobenzoate degrading bacterium Pseudomonas knackmussii B13 shows multiple evidence for horizontal gene transfer.</title>
        <authorList>
            <person name="Miyazaki R."/>
            <person name="Bertelli C."/>
            <person name="Falquet L."/>
            <person name="Robinson-Rechavi M."/>
            <person name="Gharib W."/>
            <person name="Roy S."/>
            <person name="Van der Meer J.R."/>
        </authorList>
    </citation>
    <scope>NUCLEOTIDE SEQUENCE [LARGE SCALE GENOMIC DNA]</scope>
    <source>
        <strain evidence="14 15">B13</strain>
    </source>
</reference>
<evidence type="ECO:0000256" key="9">
    <source>
        <dbReference type="PIRSR" id="PIRSR004692-2"/>
    </source>
</evidence>
<dbReference type="eggNOG" id="COG0517">
    <property type="taxonomic scope" value="Bacteria"/>
</dbReference>
<dbReference type="Proteomes" id="UP000025241">
    <property type="component" value="Chromosome I"/>
</dbReference>
<dbReference type="HOGENOM" id="CLU_040681_13_1_6"/>
<sequence length="353" mass="37704">MRKIERSRMMPIALYRYNLALPLAPFQWNMSQNHDFIQSAQRTISLERDSVDALLPRIGADFTLACELLLNCKGRVVVVGMGKSGHIGRKIAATLASTGTPSFFVHPAEASHGDMGMITKDDLVLALSNSGSTAEIVTLLPLIKRLGITLVSMTGNPESPLAKAAAVNLDASVEHEACSLNLAPTSSTTVSLVLGDALAIALLEARGFTAEDFAFSHPGGALGRRLLLKVENVMHVGEELPQVSPGTSLSGALLEMTRKGLGMTIILGDDGRLAGVFTDGDLRRTLDKGLDVRQVTIDQVMTVHGKTVRPDMLAAEALKIMDDHKINVLVVVDGNDRPVGVLHVHDLTRAGVI</sequence>
<feature type="site" description="Catalytically relevant" evidence="10">
    <location>
        <position position="135"/>
    </location>
</feature>
<evidence type="ECO:0000313" key="14">
    <source>
        <dbReference type="EMBL" id="CDF85891.1"/>
    </source>
</evidence>
<dbReference type="KEGG" id="pkc:PKB_4567"/>
<dbReference type="InterPro" id="IPR000644">
    <property type="entry name" value="CBS_dom"/>
</dbReference>
<evidence type="ECO:0000256" key="3">
    <source>
        <dbReference type="ARBA" id="ARBA00011881"/>
    </source>
</evidence>
<dbReference type="GO" id="GO:0005975">
    <property type="term" value="P:carbohydrate metabolic process"/>
    <property type="evidence" value="ECO:0007669"/>
    <property type="project" value="InterPro"/>
</dbReference>
<feature type="site" description="Catalytically relevant" evidence="10">
    <location>
        <position position="83"/>
    </location>
</feature>
<dbReference type="InterPro" id="IPR001347">
    <property type="entry name" value="SIS_dom"/>
</dbReference>
<feature type="domain" description="SIS" evidence="13">
    <location>
        <begin position="65"/>
        <end position="208"/>
    </location>
</feature>
<comment type="catalytic activity">
    <reaction evidence="8">
        <text>D-arabinose 5-phosphate = D-ribulose 5-phosphate</text>
        <dbReference type="Rhea" id="RHEA:23104"/>
        <dbReference type="ChEBI" id="CHEBI:57693"/>
        <dbReference type="ChEBI" id="CHEBI:58121"/>
        <dbReference type="EC" id="5.3.1.13"/>
    </reaction>
</comment>
<feature type="site" description="Catalytically relevant" evidence="10">
    <location>
        <position position="176"/>
    </location>
</feature>
<dbReference type="Pfam" id="PF00571">
    <property type="entry name" value="CBS"/>
    <property type="match status" value="2"/>
</dbReference>
<dbReference type="GO" id="GO:0019146">
    <property type="term" value="F:arabinose-5-phosphate isomerase activity"/>
    <property type="evidence" value="ECO:0007669"/>
    <property type="project" value="UniProtKB-EC"/>
</dbReference>
<feature type="domain" description="CBS" evidence="12">
    <location>
        <begin position="301"/>
        <end position="353"/>
    </location>
</feature>
<keyword evidence="15" id="KW-1185">Reference proteome</keyword>
<reference evidence="14 15" key="1">
    <citation type="submission" date="2013-03" db="EMBL/GenBank/DDBJ databases">
        <authorList>
            <person name="Linke B."/>
        </authorList>
    </citation>
    <scope>NUCLEOTIDE SEQUENCE [LARGE SCALE GENOMIC DNA]</scope>
    <source>
        <strain evidence="14 15">B13</strain>
    </source>
</reference>
<evidence type="ECO:0000256" key="2">
    <source>
        <dbReference type="ARBA" id="ARBA00008165"/>
    </source>
</evidence>
<dbReference type="InterPro" id="IPR046348">
    <property type="entry name" value="SIS_dom_sf"/>
</dbReference>
<dbReference type="PROSITE" id="PS51371">
    <property type="entry name" value="CBS"/>
    <property type="match status" value="2"/>
</dbReference>
<dbReference type="STRING" id="1301098.PKB_4567"/>
<dbReference type="Gene3D" id="3.10.580.10">
    <property type="entry name" value="CBS-domain"/>
    <property type="match status" value="1"/>
</dbReference>
<dbReference type="FunFam" id="3.10.580.10:FF:000007">
    <property type="entry name" value="Arabinose 5-phosphate isomerase"/>
    <property type="match status" value="1"/>
</dbReference>
<protein>
    <recommendedName>
        <fullName evidence="8">Arabinose 5-phosphate isomerase</fullName>
        <shortName evidence="8">API</shortName>
        <ecNumber evidence="8">5.3.1.13</ecNumber>
    </recommendedName>
</protein>
<dbReference type="InterPro" id="IPR004800">
    <property type="entry name" value="KdsD/KpsF-type"/>
</dbReference>
<evidence type="ECO:0000256" key="11">
    <source>
        <dbReference type="PROSITE-ProRule" id="PRU00703"/>
    </source>
</evidence>
<gene>
    <name evidence="14" type="primary">kdsD</name>
    <name evidence="14" type="ORF">PKB_4567</name>
</gene>
<proteinExistence type="inferred from homology"/>
<comment type="pathway">
    <text evidence="1">Bacterial outer membrane biogenesis; lipopolysaccharide biosynthesis.</text>
</comment>
<evidence type="ECO:0000256" key="6">
    <source>
        <dbReference type="ARBA" id="ARBA00023235"/>
    </source>
</evidence>
<evidence type="ECO:0000256" key="5">
    <source>
        <dbReference type="ARBA" id="ARBA00023122"/>
    </source>
</evidence>
<dbReference type="eggNOG" id="COG0794">
    <property type="taxonomic scope" value="Bacteria"/>
</dbReference>
<dbReference type="InterPro" id="IPR035474">
    <property type="entry name" value="SIS_Kpsf"/>
</dbReference>
<dbReference type="PIRSF" id="PIRSF004692">
    <property type="entry name" value="KdsD_KpsF"/>
    <property type="match status" value="1"/>
</dbReference>
<dbReference type="FunFam" id="3.40.50.10490:FF:000011">
    <property type="entry name" value="Arabinose 5-phosphate isomerase"/>
    <property type="match status" value="1"/>
</dbReference>
<keyword evidence="6 8" id="KW-0413">Isomerase</keyword>
<evidence type="ECO:0000256" key="8">
    <source>
        <dbReference type="PIRNR" id="PIRNR004692"/>
    </source>
</evidence>
<name>A0A024HLX8_PSEKB</name>
<keyword evidence="9" id="KW-0862">Zinc</keyword>
<dbReference type="GO" id="GO:0046872">
    <property type="term" value="F:metal ion binding"/>
    <property type="evidence" value="ECO:0007669"/>
    <property type="project" value="UniProtKB-KW"/>
</dbReference>
<dbReference type="PANTHER" id="PTHR42745:SF1">
    <property type="entry name" value="ARABINOSE 5-PHOSPHATE ISOMERASE KDSD"/>
    <property type="match status" value="1"/>
</dbReference>
<keyword evidence="4" id="KW-0677">Repeat</keyword>
<feature type="site" description="Catalytically relevant" evidence="10">
    <location>
        <position position="217"/>
    </location>
</feature>
<dbReference type="Gene3D" id="3.40.50.10490">
    <property type="entry name" value="Glucose-6-phosphate isomerase like protein, domain 1"/>
    <property type="match status" value="1"/>
</dbReference>
<evidence type="ECO:0000256" key="1">
    <source>
        <dbReference type="ARBA" id="ARBA00004756"/>
    </source>
</evidence>
<dbReference type="SUPFAM" id="SSF53697">
    <property type="entry name" value="SIS domain"/>
    <property type="match status" value="1"/>
</dbReference>
<dbReference type="PATRIC" id="fig|1301098.3.peg.4555"/>
<dbReference type="GO" id="GO:0097367">
    <property type="term" value="F:carbohydrate derivative binding"/>
    <property type="evidence" value="ECO:0007669"/>
    <property type="project" value="InterPro"/>
</dbReference>
<dbReference type="PROSITE" id="PS51464">
    <property type="entry name" value="SIS"/>
    <property type="match status" value="1"/>
</dbReference>
<comment type="pathway">
    <text evidence="7">Carbohydrate biosynthesis; 3-deoxy-D-manno-octulosonate biosynthesis; 3-deoxy-D-manno-octulosonate from D-ribulose 5-phosphate: step 1/3.</text>
</comment>
<comment type="subunit">
    <text evidence="3">Homotetramer.</text>
</comment>
<dbReference type="CDD" id="cd04604">
    <property type="entry name" value="CBS_pair_SIS_assoc"/>
    <property type="match status" value="1"/>
</dbReference>
<evidence type="ECO:0000256" key="4">
    <source>
        <dbReference type="ARBA" id="ARBA00022737"/>
    </source>
</evidence>
<dbReference type="GO" id="GO:1901135">
    <property type="term" value="P:carbohydrate derivative metabolic process"/>
    <property type="evidence" value="ECO:0007669"/>
    <property type="project" value="InterPro"/>
</dbReference>
<dbReference type="PANTHER" id="PTHR42745">
    <property type="match status" value="1"/>
</dbReference>
<dbReference type="NCBIfam" id="TIGR00393">
    <property type="entry name" value="kpsF"/>
    <property type="match status" value="1"/>
</dbReference>
<comment type="similarity">
    <text evidence="2 8">Belongs to the SIS family. GutQ/KpsF subfamily.</text>
</comment>
<evidence type="ECO:0000256" key="10">
    <source>
        <dbReference type="PIRSR" id="PIRSR004692-3"/>
    </source>
</evidence>